<name>A0A9Q0FH02_9ROSI</name>
<reference evidence="2" key="1">
    <citation type="submission" date="2022-02" db="EMBL/GenBank/DDBJ databases">
        <authorList>
            <person name="Henning P.M."/>
            <person name="McCubbin A.G."/>
            <person name="Shore J.S."/>
        </authorList>
    </citation>
    <scope>NUCLEOTIDE SEQUENCE</scope>
    <source>
        <strain evidence="2">F60SS</strain>
        <tissue evidence="2">Leaves</tissue>
    </source>
</reference>
<dbReference type="InterPro" id="IPR020568">
    <property type="entry name" value="Ribosomal_Su5_D2-typ_SF"/>
</dbReference>
<evidence type="ECO:0000313" key="2">
    <source>
        <dbReference type="EMBL" id="KAJ4831192.1"/>
    </source>
</evidence>
<dbReference type="Pfam" id="PF00679">
    <property type="entry name" value="EFG_C"/>
    <property type="match status" value="1"/>
</dbReference>
<evidence type="ECO:0000313" key="3">
    <source>
        <dbReference type="Proteomes" id="UP001141552"/>
    </source>
</evidence>
<dbReference type="GO" id="GO:0003924">
    <property type="term" value="F:GTPase activity"/>
    <property type="evidence" value="ECO:0007669"/>
    <property type="project" value="TreeGrafter"/>
</dbReference>
<dbReference type="GO" id="GO:0005829">
    <property type="term" value="C:cytosol"/>
    <property type="evidence" value="ECO:0007669"/>
    <property type="project" value="TreeGrafter"/>
</dbReference>
<sequence length="171" mass="19481">MRNDKFKIVDARITPEPLHHESDQIIPTARRAALSAFLKATPRLMEPVHYVEAFLPIIEPFGFETNLRSYTKGQAFCLLVFDHWAISLRDPCPIVPGDPLEKGIVLKPLEPAPIQHLARESMVKTSSEKMIMSGDRNDDDELYRACALGWVADTVTRRPLYTIQFNSYTLK</sequence>
<gene>
    <name evidence="2" type="ORF">Tsubulata_039518</name>
</gene>
<feature type="domain" description="Elongation factor EFG" evidence="1">
    <location>
        <begin position="46"/>
        <end position="87"/>
    </location>
</feature>
<reference evidence="2" key="2">
    <citation type="journal article" date="2023" name="Plants (Basel)">
        <title>Annotation of the Turnera subulata (Passifloraceae) Draft Genome Reveals the S-Locus Evolved after the Divergence of Turneroideae from Passifloroideae in a Stepwise Manner.</title>
        <authorList>
            <person name="Henning P.M."/>
            <person name="Roalson E.H."/>
            <person name="Mir W."/>
            <person name="McCubbin A.G."/>
            <person name="Shore J.S."/>
        </authorList>
    </citation>
    <scope>NUCLEOTIDE SEQUENCE</scope>
    <source>
        <strain evidence="2">F60SS</strain>
    </source>
</reference>
<dbReference type="EMBL" id="JAKUCV010005436">
    <property type="protein sequence ID" value="KAJ4831192.1"/>
    <property type="molecule type" value="Genomic_DNA"/>
</dbReference>
<protein>
    <recommendedName>
        <fullName evidence="1">Elongation factor EFG domain-containing protein</fullName>
    </recommendedName>
</protein>
<accession>A0A9Q0FH02</accession>
<dbReference type="Gene3D" id="3.30.70.240">
    <property type="match status" value="1"/>
</dbReference>
<dbReference type="PANTHER" id="PTHR42908">
    <property type="entry name" value="TRANSLATION ELONGATION FACTOR-RELATED"/>
    <property type="match status" value="1"/>
</dbReference>
<dbReference type="Proteomes" id="UP001141552">
    <property type="component" value="Unassembled WGS sequence"/>
</dbReference>
<dbReference type="SUPFAM" id="SSF54980">
    <property type="entry name" value="EF-G C-terminal domain-like"/>
    <property type="match status" value="1"/>
</dbReference>
<dbReference type="GO" id="GO:0071007">
    <property type="term" value="C:U2-type catalytic step 2 spliceosome"/>
    <property type="evidence" value="ECO:0007669"/>
    <property type="project" value="TreeGrafter"/>
</dbReference>
<dbReference type="GO" id="GO:0000398">
    <property type="term" value="P:mRNA splicing, via spliceosome"/>
    <property type="evidence" value="ECO:0007669"/>
    <property type="project" value="TreeGrafter"/>
</dbReference>
<comment type="caution">
    <text evidence="2">The sequence shown here is derived from an EMBL/GenBank/DDBJ whole genome shotgun (WGS) entry which is preliminary data.</text>
</comment>
<dbReference type="GO" id="GO:0046540">
    <property type="term" value="C:U4/U6 x U5 tri-snRNP complex"/>
    <property type="evidence" value="ECO:0007669"/>
    <property type="project" value="TreeGrafter"/>
</dbReference>
<dbReference type="PANTHER" id="PTHR42908:SF6">
    <property type="entry name" value="116 KDA U5 SMALL NUCLEAR RIBONUCLEOPROTEIN COMPONENT"/>
    <property type="match status" value="1"/>
</dbReference>
<evidence type="ECO:0000259" key="1">
    <source>
        <dbReference type="Pfam" id="PF00679"/>
    </source>
</evidence>
<keyword evidence="3" id="KW-1185">Reference proteome</keyword>
<organism evidence="2 3">
    <name type="scientific">Turnera subulata</name>
    <dbReference type="NCBI Taxonomy" id="218843"/>
    <lineage>
        <taxon>Eukaryota</taxon>
        <taxon>Viridiplantae</taxon>
        <taxon>Streptophyta</taxon>
        <taxon>Embryophyta</taxon>
        <taxon>Tracheophyta</taxon>
        <taxon>Spermatophyta</taxon>
        <taxon>Magnoliopsida</taxon>
        <taxon>eudicotyledons</taxon>
        <taxon>Gunneridae</taxon>
        <taxon>Pentapetalae</taxon>
        <taxon>rosids</taxon>
        <taxon>fabids</taxon>
        <taxon>Malpighiales</taxon>
        <taxon>Passifloraceae</taxon>
        <taxon>Turnera</taxon>
    </lineage>
</organism>
<dbReference type="InterPro" id="IPR035647">
    <property type="entry name" value="EFG_III/V"/>
</dbReference>
<dbReference type="InterPro" id="IPR000640">
    <property type="entry name" value="EFG_V-like"/>
</dbReference>
<dbReference type="GO" id="GO:0030623">
    <property type="term" value="F:U5 snRNA binding"/>
    <property type="evidence" value="ECO:0007669"/>
    <property type="project" value="TreeGrafter"/>
</dbReference>
<dbReference type="AlphaFoldDB" id="A0A9Q0FH02"/>
<proteinExistence type="predicted"/>
<dbReference type="SUPFAM" id="SSF54211">
    <property type="entry name" value="Ribosomal protein S5 domain 2-like"/>
    <property type="match status" value="1"/>
</dbReference>
<dbReference type="OrthoDB" id="1522376at2759"/>